<keyword evidence="1" id="KW-0805">Transcription regulation</keyword>
<feature type="domain" description="HTH iclR-type" evidence="4">
    <location>
        <begin position="18"/>
        <end position="78"/>
    </location>
</feature>
<sequence length="261" mass="28142">MIQKAPPQREAADSPLMVNSVQKAFRVLTAFSRTEPRLTLTQIVEKLGIDKSTAQRFTHTLLVMGYLDKDPVTKTLGVTVKMLDLAHIYLSSNPLIASAMPYLIHLNGETGETVNLTVMDGPEVVFVSRMVGSNLLSTGVIIGTRLPAYATASGLAMMSMLPDAEIKRLLKASDLKPLTPRTVYEPAKIMERLRTANAKGYALSVGDYFVNDISLGAPIMSRSGLVQGGLSLSVSIDRYTAKEAEAKFAKVVSAAAKSILV</sequence>
<dbReference type="Gene3D" id="1.10.10.10">
    <property type="entry name" value="Winged helix-like DNA-binding domain superfamily/Winged helix DNA-binding domain"/>
    <property type="match status" value="1"/>
</dbReference>
<evidence type="ECO:0000259" key="4">
    <source>
        <dbReference type="PROSITE" id="PS51077"/>
    </source>
</evidence>
<dbReference type="InterPro" id="IPR005471">
    <property type="entry name" value="Tscrpt_reg_IclR_N"/>
</dbReference>
<dbReference type="GO" id="GO:0045892">
    <property type="term" value="P:negative regulation of DNA-templated transcription"/>
    <property type="evidence" value="ECO:0007669"/>
    <property type="project" value="TreeGrafter"/>
</dbReference>
<name>A0A931MGE7_9BURK</name>
<dbReference type="RefSeq" id="WP_196985859.1">
    <property type="nucleotide sequence ID" value="NZ_JADWYS010000001.1"/>
</dbReference>
<feature type="domain" description="IclR-ED" evidence="5">
    <location>
        <begin position="81"/>
        <end position="261"/>
    </location>
</feature>
<dbReference type="SUPFAM" id="SSF55781">
    <property type="entry name" value="GAF domain-like"/>
    <property type="match status" value="1"/>
</dbReference>
<dbReference type="InterPro" id="IPR036390">
    <property type="entry name" value="WH_DNA-bd_sf"/>
</dbReference>
<reference evidence="6" key="1">
    <citation type="submission" date="2020-11" db="EMBL/GenBank/DDBJ databases">
        <title>Bacterial whole genome sequence for Caenimonas sp. DR4.4.</title>
        <authorList>
            <person name="Le V."/>
            <person name="Ko S.-R."/>
            <person name="Ahn C.-Y."/>
            <person name="Oh H.-M."/>
        </authorList>
    </citation>
    <scope>NUCLEOTIDE SEQUENCE</scope>
    <source>
        <strain evidence="6">DR4.4</strain>
    </source>
</reference>
<evidence type="ECO:0000313" key="6">
    <source>
        <dbReference type="EMBL" id="MBG9387977.1"/>
    </source>
</evidence>
<dbReference type="EMBL" id="JADWYS010000001">
    <property type="protein sequence ID" value="MBG9387977.1"/>
    <property type="molecule type" value="Genomic_DNA"/>
</dbReference>
<dbReference type="Pfam" id="PF01614">
    <property type="entry name" value="IclR_C"/>
    <property type="match status" value="1"/>
</dbReference>
<keyword evidence="2" id="KW-0238">DNA-binding</keyword>
<evidence type="ECO:0000256" key="2">
    <source>
        <dbReference type="ARBA" id="ARBA00023125"/>
    </source>
</evidence>
<dbReference type="PANTHER" id="PTHR30136:SF35">
    <property type="entry name" value="HTH-TYPE TRANSCRIPTIONAL REGULATOR RV1719"/>
    <property type="match status" value="1"/>
</dbReference>
<dbReference type="InterPro" id="IPR014757">
    <property type="entry name" value="Tscrpt_reg_IclR_C"/>
</dbReference>
<accession>A0A931MGE7</accession>
<evidence type="ECO:0000313" key="7">
    <source>
        <dbReference type="Proteomes" id="UP000651050"/>
    </source>
</evidence>
<dbReference type="Gene3D" id="3.30.450.40">
    <property type="match status" value="1"/>
</dbReference>
<dbReference type="PROSITE" id="PS51077">
    <property type="entry name" value="HTH_ICLR"/>
    <property type="match status" value="1"/>
</dbReference>
<dbReference type="SMART" id="SM00346">
    <property type="entry name" value="HTH_ICLR"/>
    <property type="match status" value="1"/>
</dbReference>
<dbReference type="GO" id="GO:0003677">
    <property type="term" value="F:DNA binding"/>
    <property type="evidence" value="ECO:0007669"/>
    <property type="project" value="UniProtKB-KW"/>
</dbReference>
<organism evidence="6 7">
    <name type="scientific">Caenimonas aquaedulcis</name>
    <dbReference type="NCBI Taxonomy" id="2793270"/>
    <lineage>
        <taxon>Bacteria</taxon>
        <taxon>Pseudomonadati</taxon>
        <taxon>Pseudomonadota</taxon>
        <taxon>Betaproteobacteria</taxon>
        <taxon>Burkholderiales</taxon>
        <taxon>Comamonadaceae</taxon>
        <taxon>Caenimonas</taxon>
    </lineage>
</organism>
<dbReference type="InterPro" id="IPR036388">
    <property type="entry name" value="WH-like_DNA-bd_sf"/>
</dbReference>
<keyword evidence="3" id="KW-0804">Transcription</keyword>
<dbReference type="Pfam" id="PF09339">
    <property type="entry name" value="HTH_IclR"/>
    <property type="match status" value="1"/>
</dbReference>
<keyword evidence="7" id="KW-1185">Reference proteome</keyword>
<dbReference type="GO" id="GO:0003700">
    <property type="term" value="F:DNA-binding transcription factor activity"/>
    <property type="evidence" value="ECO:0007669"/>
    <property type="project" value="TreeGrafter"/>
</dbReference>
<dbReference type="PROSITE" id="PS51078">
    <property type="entry name" value="ICLR_ED"/>
    <property type="match status" value="1"/>
</dbReference>
<evidence type="ECO:0000256" key="3">
    <source>
        <dbReference type="ARBA" id="ARBA00023163"/>
    </source>
</evidence>
<dbReference type="InterPro" id="IPR050707">
    <property type="entry name" value="HTH_MetabolicPath_Reg"/>
</dbReference>
<dbReference type="SUPFAM" id="SSF46785">
    <property type="entry name" value="Winged helix' DNA-binding domain"/>
    <property type="match status" value="1"/>
</dbReference>
<evidence type="ECO:0000259" key="5">
    <source>
        <dbReference type="PROSITE" id="PS51078"/>
    </source>
</evidence>
<evidence type="ECO:0000256" key="1">
    <source>
        <dbReference type="ARBA" id="ARBA00023015"/>
    </source>
</evidence>
<protein>
    <submittedName>
        <fullName evidence="6">IclR family transcriptional regulator</fullName>
    </submittedName>
</protein>
<comment type="caution">
    <text evidence="6">The sequence shown here is derived from an EMBL/GenBank/DDBJ whole genome shotgun (WGS) entry which is preliminary data.</text>
</comment>
<dbReference type="PANTHER" id="PTHR30136">
    <property type="entry name" value="HELIX-TURN-HELIX TRANSCRIPTIONAL REGULATOR, ICLR FAMILY"/>
    <property type="match status" value="1"/>
</dbReference>
<dbReference type="InterPro" id="IPR029016">
    <property type="entry name" value="GAF-like_dom_sf"/>
</dbReference>
<dbReference type="Proteomes" id="UP000651050">
    <property type="component" value="Unassembled WGS sequence"/>
</dbReference>
<dbReference type="AlphaFoldDB" id="A0A931MGE7"/>
<proteinExistence type="predicted"/>
<gene>
    <name evidence="6" type="ORF">I5803_08095</name>
</gene>